<organism evidence="1 2">
    <name type="scientific">Bacteroides stercorirosoris</name>
    <dbReference type="NCBI Taxonomy" id="871324"/>
    <lineage>
        <taxon>Bacteria</taxon>
        <taxon>Pseudomonadati</taxon>
        <taxon>Bacteroidota</taxon>
        <taxon>Bacteroidia</taxon>
        <taxon>Bacteroidales</taxon>
        <taxon>Bacteroidaceae</taxon>
        <taxon>Bacteroides</taxon>
    </lineage>
</organism>
<accession>A0A1M6LQL7</accession>
<protein>
    <submittedName>
        <fullName evidence="1">Uncharacterized protein</fullName>
    </submittedName>
</protein>
<proteinExistence type="predicted"/>
<evidence type="ECO:0000313" key="2">
    <source>
        <dbReference type="Proteomes" id="UP000184192"/>
    </source>
</evidence>
<dbReference type="EMBL" id="FQZN01000053">
    <property type="protein sequence ID" value="SHJ73475.1"/>
    <property type="molecule type" value="Genomic_DNA"/>
</dbReference>
<evidence type="ECO:0000313" key="1">
    <source>
        <dbReference type="EMBL" id="SHJ73475.1"/>
    </source>
</evidence>
<sequence>MNKRYIKQIRSKIGHPVFHIIHQLCKKQKKIEYGKKEH</sequence>
<name>A0A1M6LQL7_9BACE</name>
<dbReference type="AlphaFoldDB" id="A0A1M6LQL7"/>
<keyword evidence="2" id="KW-1185">Reference proteome</keyword>
<gene>
    <name evidence="1" type="ORF">SAMN05444350_15315</name>
</gene>
<dbReference type="Proteomes" id="UP000184192">
    <property type="component" value="Unassembled WGS sequence"/>
</dbReference>
<reference evidence="2" key="1">
    <citation type="submission" date="2016-11" db="EMBL/GenBank/DDBJ databases">
        <authorList>
            <person name="Varghese N."/>
            <person name="Submissions S."/>
        </authorList>
    </citation>
    <scope>NUCLEOTIDE SEQUENCE [LARGE SCALE GENOMIC DNA]</scope>
    <source>
        <strain evidence="2">DSM 26884</strain>
    </source>
</reference>